<comment type="caution">
    <text evidence="3">The sequence shown here is derived from an EMBL/GenBank/DDBJ whole genome shotgun (WGS) entry which is preliminary data.</text>
</comment>
<dbReference type="InterPro" id="IPR029052">
    <property type="entry name" value="Metallo-depent_PP-like"/>
</dbReference>
<keyword evidence="2" id="KW-0325">Glycoprotein</keyword>
<dbReference type="GO" id="GO:0000298">
    <property type="term" value="F:endopolyphosphatase activity"/>
    <property type="evidence" value="ECO:0007669"/>
    <property type="project" value="TreeGrafter"/>
</dbReference>
<accession>A0A367IM60</accession>
<dbReference type="GO" id="GO:0000324">
    <property type="term" value="C:fungal-type vacuole"/>
    <property type="evidence" value="ECO:0007669"/>
    <property type="project" value="TreeGrafter"/>
</dbReference>
<proteinExistence type="predicted"/>
<dbReference type="PANTHER" id="PTHR10340:SF55">
    <property type="entry name" value="ENDOPOLYPHOSPHATASE"/>
    <property type="match status" value="1"/>
</dbReference>
<keyword evidence="1" id="KW-0378">Hydrolase</keyword>
<dbReference type="STRING" id="4846.A0A367IM60"/>
<dbReference type="OrthoDB" id="348678at2759"/>
<evidence type="ECO:0000313" key="3">
    <source>
        <dbReference type="EMBL" id="RCH78758.1"/>
    </source>
</evidence>
<evidence type="ECO:0000313" key="4">
    <source>
        <dbReference type="Proteomes" id="UP000253551"/>
    </source>
</evidence>
<keyword evidence="4" id="KW-1185">Reference proteome</keyword>
<dbReference type="GO" id="GO:0006798">
    <property type="term" value="P:polyphosphate catabolic process"/>
    <property type="evidence" value="ECO:0007669"/>
    <property type="project" value="TreeGrafter"/>
</dbReference>
<dbReference type="EMBL" id="PJQM01007016">
    <property type="protein sequence ID" value="RCH78758.1"/>
    <property type="molecule type" value="Genomic_DNA"/>
</dbReference>
<sequence>MSWHYFSSNPHVTLINLTASQFGMPMIPYSSWHIGQQHHVTKKKRKLHGYFLHITDMHIDEDYTQGTTVDSACHELPKALAQKKKSRPPSILADKYGTVGEQCDAPVILAQETLDWISKNWNDKLDFVIWTGDNAKHDWDKKQKRKRRDVYALNQHVTDMVLDTFWNDKIPVIPSFGNNDVFPHNQIGGPDVDGDLLLFYERLWRPWMPADQRALFRQGGYFIVEVAPGIHAMTLNSMYFYTKNEAVRNCLHPSSPAAQQMQWFEQ</sequence>
<evidence type="ECO:0000256" key="2">
    <source>
        <dbReference type="ARBA" id="ARBA00023180"/>
    </source>
</evidence>
<feature type="non-terminal residue" evidence="3">
    <location>
        <position position="266"/>
    </location>
</feature>
<dbReference type="Proteomes" id="UP000253551">
    <property type="component" value="Unassembled WGS sequence"/>
</dbReference>
<dbReference type="GO" id="GO:0004309">
    <property type="term" value="F:exopolyphosphatase activity"/>
    <property type="evidence" value="ECO:0007669"/>
    <property type="project" value="TreeGrafter"/>
</dbReference>
<dbReference type="GO" id="GO:0005615">
    <property type="term" value="C:extracellular space"/>
    <property type="evidence" value="ECO:0007669"/>
    <property type="project" value="TreeGrafter"/>
</dbReference>
<organism evidence="3 4">
    <name type="scientific">Rhizopus stolonifer</name>
    <name type="common">Rhizopus nigricans</name>
    <dbReference type="NCBI Taxonomy" id="4846"/>
    <lineage>
        <taxon>Eukaryota</taxon>
        <taxon>Fungi</taxon>
        <taxon>Fungi incertae sedis</taxon>
        <taxon>Mucoromycota</taxon>
        <taxon>Mucoromycotina</taxon>
        <taxon>Mucoromycetes</taxon>
        <taxon>Mucorales</taxon>
        <taxon>Mucorineae</taxon>
        <taxon>Rhizopodaceae</taxon>
        <taxon>Rhizopus</taxon>
    </lineage>
</organism>
<dbReference type="AlphaFoldDB" id="A0A367IM60"/>
<dbReference type="PANTHER" id="PTHR10340">
    <property type="entry name" value="SPHINGOMYELIN PHOSPHODIESTERASE"/>
    <property type="match status" value="1"/>
</dbReference>
<name>A0A367IM60_RHIST</name>
<evidence type="ECO:0000256" key="1">
    <source>
        <dbReference type="ARBA" id="ARBA00022801"/>
    </source>
</evidence>
<dbReference type="GO" id="GO:0008081">
    <property type="term" value="F:phosphoric diester hydrolase activity"/>
    <property type="evidence" value="ECO:0007669"/>
    <property type="project" value="TreeGrafter"/>
</dbReference>
<dbReference type="SUPFAM" id="SSF56300">
    <property type="entry name" value="Metallo-dependent phosphatases"/>
    <property type="match status" value="1"/>
</dbReference>
<reference evidence="3 4" key="1">
    <citation type="journal article" date="2018" name="G3 (Bethesda)">
        <title>Phylogenetic and Phylogenomic Definition of Rhizopus Species.</title>
        <authorList>
            <person name="Gryganskyi A.P."/>
            <person name="Golan J."/>
            <person name="Dolatabadi S."/>
            <person name="Mondo S."/>
            <person name="Robb S."/>
            <person name="Idnurm A."/>
            <person name="Muszewska A."/>
            <person name="Steczkiewicz K."/>
            <person name="Masonjones S."/>
            <person name="Liao H.L."/>
            <person name="Gajdeczka M.T."/>
            <person name="Anike F."/>
            <person name="Vuek A."/>
            <person name="Anishchenko I.M."/>
            <person name="Voigt K."/>
            <person name="de Hoog G.S."/>
            <person name="Smith M.E."/>
            <person name="Heitman J."/>
            <person name="Vilgalys R."/>
            <person name="Stajich J.E."/>
        </authorList>
    </citation>
    <scope>NUCLEOTIDE SEQUENCE [LARGE SCALE GENOMIC DNA]</scope>
    <source>
        <strain evidence="3 4">LSU 92-RS-03</strain>
    </source>
</reference>
<gene>
    <name evidence="3" type="primary">PPN1_1</name>
    <name evidence="3" type="ORF">CU098_000216</name>
</gene>
<protein>
    <submittedName>
        <fullName evidence="3">Endopolyphosphatase</fullName>
    </submittedName>
</protein>